<keyword evidence="3" id="KW-1185">Reference proteome</keyword>
<dbReference type="PANTHER" id="PTHR37015">
    <property type="entry name" value="REVERSE TRANSCRIPTASE DOMAIN-CONTAINING PROTEIN"/>
    <property type="match status" value="1"/>
</dbReference>
<feature type="compositionally biased region" description="Low complexity" evidence="1">
    <location>
        <begin position="206"/>
        <end position="218"/>
    </location>
</feature>
<dbReference type="AlphaFoldDB" id="A0A0L0SLF7"/>
<feature type="compositionally biased region" description="Polar residues" evidence="1">
    <location>
        <begin position="340"/>
        <end position="358"/>
    </location>
</feature>
<dbReference type="VEuPathDB" id="FungiDB:AMAG_18994"/>
<dbReference type="OrthoDB" id="74545at2759"/>
<reference evidence="3" key="2">
    <citation type="submission" date="2009-11" db="EMBL/GenBank/DDBJ databases">
        <title>The Genome Sequence of Allomyces macrogynus strain ATCC 38327.</title>
        <authorList>
            <consortium name="The Broad Institute Genome Sequencing Platform"/>
            <person name="Russ C."/>
            <person name="Cuomo C."/>
            <person name="Shea T."/>
            <person name="Young S.K."/>
            <person name="Zeng Q."/>
            <person name="Koehrsen M."/>
            <person name="Haas B."/>
            <person name="Borodovsky M."/>
            <person name="Guigo R."/>
            <person name="Alvarado L."/>
            <person name="Berlin A."/>
            <person name="Borenstein D."/>
            <person name="Chen Z."/>
            <person name="Engels R."/>
            <person name="Freedman E."/>
            <person name="Gellesch M."/>
            <person name="Goldberg J."/>
            <person name="Griggs A."/>
            <person name="Gujja S."/>
            <person name="Heiman D."/>
            <person name="Hepburn T."/>
            <person name="Howarth C."/>
            <person name="Jen D."/>
            <person name="Larson L."/>
            <person name="Lewis B."/>
            <person name="Mehta T."/>
            <person name="Park D."/>
            <person name="Pearson M."/>
            <person name="Roberts A."/>
            <person name="Saif S."/>
            <person name="Shenoy N."/>
            <person name="Sisk P."/>
            <person name="Stolte C."/>
            <person name="Sykes S."/>
            <person name="Walk T."/>
            <person name="White J."/>
            <person name="Yandava C."/>
            <person name="Burger G."/>
            <person name="Gray M.W."/>
            <person name="Holland P.W.H."/>
            <person name="King N."/>
            <person name="Lang F.B.F."/>
            <person name="Roger A.J."/>
            <person name="Ruiz-Trillo I."/>
            <person name="Lander E."/>
            <person name="Nusbaum C."/>
        </authorList>
    </citation>
    <scope>NUCLEOTIDE SEQUENCE [LARGE SCALE GENOMIC DNA]</scope>
    <source>
        <strain evidence="3">ATCC 38327</strain>
    </source>
</reference>
<reference evidence="2 3" key="1">
    <citation type="submission" date="2009-11" db="EMBL/GenBank/DDBJ databases">
        <title>Annotation of Allomyces macrogynus ATCC 38327.</title>
        <authorList>
            <consortium name="The Broad Institute Genome Sequencing Platform"/>
            <person name="Russ C."/>
            <person name="Cuomo C."/>
            <person name="Burger G."/>
            <person name="Gray M.W."/>
            <person name="Holland P.W.H."/>
            <person name="King N."/>
            <person name="Lang F.B.F."/>
            <person name="Roger A.J."/>
            <person name="Ruiz-Trillo I."/>
            <person name="Young S.K."/>
            <person name="Zeng Q."/>
            <person name="Gargeya S."/>
            <person name="Fitzgerald M."/>
            <person name="Haas B."/>
            <person name="Abouelleil A."/>
            <person name="Alvarado L."/>
            <person name="Arachchi H.M."/>
            <person name="Berlin A."/>
            <person name="Chapman S.B."/>
            <person name="Gearin G."/>
            <person name="Goldberg J."/>
            <person name="Griggs A."/>
            <person name="Gujja S."/>
            <person name="Hansen M."/>
            <person name="Heiman D."/>
            <person name="Howarth C."/>
            <person name="Larimer J."/>
            <person name="Lui A."/>
            <person name="MacDonald P.J.P."/>
            <person name="McCowen C."/>
            <person name="Montmayeur A."/>
            <person name="Murphy C."/>
            <person name="Neiman D."/>
            <person name="Pearson M."/>
            <person name="Priest M."/>
            <person name="Roberts A."/>
            <person name="Saif S."/>
            <person name="Shea T."/>
            <person name="Sisk P."/>
            <person name="Stolte C."/>
            <person name="Sykes S."/>
            <person name="Wortman J."/>
            <person name="Nusbaum C."/>
            <person name="Birren B."/>
        </authorList>
    </citation>
    <scope>NUCLEOTIDE SEQUENCE [LARGE SCALE GENOMIC DNA]</scope>
    <source>
        <strain evidence="2 3">ATCC 38327</strain>
    </source>
</reference>
<proteinExistence type="predicted"/>
<name>A0A0L0SLF7_ALLM3</name>
<evidence type="ECO:0000313" key="3">
    <source>
        <dbReference type="Proteomes" id="UP000054350"/>
    </source>
</evidence>
<feature type="region of interest" description="Disordered" evidence="1">
    <location>
        <begin position="255"/>
        <end position="289"/>
    </location>
</feature>
<protein>
    <submittedName>
        <fullName evidence="2">Uncharacterized protein</fullName>
    </submittedName>
</protein>
<evidence type="ECO:0000313" key="2">
    <source>
        <dbReference type="EMBL" id="KNE63352.1"/>
    </source>
</evidence>
<feature type="region of interest" description="Disordered" evidence="1">
    <location>
        <begin position="327"/>
        <end position="358"/>
    </location>
</feature>
<dbReference type="PANTHER" id="PTHR37015:SF2">
    <property type="entry name" value="REVERSE TRANSCRIPTASE DOMAIN-CONTAINING PROTEIN"/>
    <property type="match status" value="1"/>
</dbReference>
<accession>A0A0L0SLF7</accession>
<gene>
    <name evidence="2" type="ORF">AMAG_18994</name>
</gene>
<dbReference type="Proteomes" id="UP000054350">
    <property type="component" value="Unassembled WGS sequence"/>
</dbReference>
<dbReference type="EMBL" id="GG745342">
    <property type="protein sequence ID" value="KNE63352.1"/>
    <property type="molecule type" value="Genomic_DNA"/>
</dbReference>
<evidence type="ECO:0000256" key="1">
    <source>
        <dbReference type="SAM" id="MobiDB-lite"/>
    </source>
</evidence>
<organism evidence="2 3">
    <name type="scientific">Allomyces macrogynus (strain ATCC 38327)</name>
    <name type="common">Allomyces javanicus var. macrogynus</name>
    <dbReference type="NCBI Taxonomy" id="578462"/>
    <lineage>
        <taxon>Eukaryota</taxon>
        <taxon>Fungi</taxon>
        <taxon>Fungi incertae sedis</taxon>
        <taxon>Blastocladiomycota</taxon>
        <taxon>Blastocladiomycetes</taxon>
        <taxon>Blastocladiales</taxon>
        <taxon>Blastocladiaceae</taxon>
        <taxon>Allomyces</taxon>
    </lineage>
</organism>
<feature type="region of interest" description="Disordered" evidence="1">
    <location>
        <begin position="206"/>
        <end position="234"/>
    </location>
</feature>
<sequence length="358" mass="39901">MGGLEVHNPFVTIAAWLHAIDSEWDQDAKTLDQGDDFDELDESNRKEYKGAVGRHEKFFKGKMGEEADRLYRVGDKAAADAIMQELHSDDGIGDLRSRMAPLPNLEAYVRRHHAKWAPWVRHYNQMLARIQPCRAGSTSVSLVGPLSRLAGDGPIKSNLRSMTWYWSWIVAMYGDSILNMFGTLEFMPADGVPRAMQQQQQQLLLPISAGRPRAASDPSSRRRSPAAYDVSSGLDSIDETQEDWTVTADTLAARPVSSGRRRQDQLAASMPDLLPPAPRWATRDDTDPGMATDSEIPYYHMARVEMAPPRPQPMTLRQWLQACSSIRRQKKSEATGGAHTASTNEEASGSRFSSKMPC</sequence>